<sequence>MDSNHAPEIITVALPRVRYFRKADNVEVPDSVEALLFLHCVEDEQVHQDGEEGKKPQADSQQGIMKEAMEGQGVIAPQILCIEEATPAAVAVIDIS</sequence>
<dbReference type="EMBL" id="JASDAP010000006">
    <property type="protein sequence ID" value="KAK1901139.1"/>
    <property type="molecule type" value="Genomic_DNA"/>
</dbReference>
<name>A0AAD9CK73_DISEL</name>
<protein>
    <submittedName>
        <fullName evidence="1">CTP synthase</fullName>
    </submittedName>
</protein>
<reference evidence="1" key="1">
    <citation type="submission" date="2023-04" db="EMBL/GenBank/DDBJ databases">
        <title>Chromosome-level genome of Chaenocephalus aceratus.</title>
        <authorList>
            <person name="Park H."/>
        </authorList>
    </citation>
    <scope>NUCLEOTIDE SEQUENCE</scope>
    <source>
        <strain evidence="1">DE</strain>
        <tissue evidence="1">Muscle</tissue>
    </source>
</reference>
<evidence type="ECO:0000313" key="2">
    <source>
        <dbReference type="Proteomes" id="UP001228049"/>
    </source>
</evidence>
<keyword evidence="2" id="KW-1185">Reference proteome</keyword>
<accession>A0AAD9CK73</accession>
<evidence type="ECO:0000313" key="1">
    <source>
        <dbReference type="EMBL" id="KAK1901139.1"/>
    </source>
</evidence>
<comment type="caution">
    <text evidence="1">The sequence shown here is derived from an EMBL/GenBank/DDBJ whole genome shotgun (WGS) entry which is preliminary data.</text>
</comment>
<gene>
    <name evidence="1" type="ORF">KUDE01_004110</name>
</gene>
<proteinExistence type="predicted"/>
<dbReference type="AlphaFoldDB" id="A0AAD9CK73"/>
<organism evidence="1 2">
    <name type="scientific">Dissostichus eleginoides</name>
    <name type="common">Patagonian toothfish</name>
    <name type="synonym">Dissostichus amissus</name>
    <dbReference type="NCBI Taxonomy" id="100907"/>
    <lineage>
        <taxon>Eukaryota</taxon>
        <taxon>Metazoa</taxon>
        <taxon>Chordata</taxon>
        <taxon>Craniata</taxon>
        <taxon>Vertebrata</taxon>
        <taxon>Euteleostomi</taxon>
        <taxon>Actinopterygii</taxon>
        <taxon>Neopterygii</taxon>
        <taxon>Teleostei</taxon>
        <taxon>Neoteleostei</taxon>
        <taxon>Acanthomorphata</taxon>
        <taxon>Eupercaria</taxon>
        <taxon>Perciformes</taxon>
        <taxon>Notothenioidei</taxon>
        <taxon>Nototheniidae</taxon>
        <taxon>Dissostichus</taxon>
    </lineage>
</organism>
<dbReference type="Proteomes" id="UP001228049">
    <property type="component" value="Unassembled WGS sequence"/>
</dbReference>